<evidence type="ECO:0000313" key="1">
    <source>
        <dbReference type="EMBL" id="KAG2273604.1"/>
    </source>
</evidence>
<organism evidence="1 2">
    <name type="scientific">Brassica carinata</name>
    <name type="common">Ethiopian mustard</name>
    <name type="synonym">Abyssinian cabbage</name>
    <dbReference type="NCBI Taxonomy" id="52824"/>
    <lineage>
        <taxon>Eukaryota</taxon>
        <taxon>Viridiplantae</taxon>
        <taxon>Streptophyta</taxon>
        <taxon>Embryophyta</taxon>
        <taxon>Tracheophyta</taxon>
        <taxon>Spermatophyta</taxon>
        <taxon>Magnoliopsida</taxon>
        <taxon>eudicotyledons</taxon>
        <taxon>Gunneridae</taxon>
        <taxon>Pentapetalae</taxon>
        <taxon>rosids</taxon>
        <taxon>malvids</taxon>
        <taxon>Brassicales</taxon>
        <taxon>Brassicaceae</taxon>
        <taxon>Brassiceae</taxon>
        <taxon>Brassica</taxon>
    </lineage>
</organism>
<dbReference type="Proteomes" id="UP000886595">
    <property type="component" value="Unassembled WGS sequence"/>
</dbReference>
<name>A0A8X7QNC1_BRACI</name>
<dbReference type="AlphaFoldDB" id="A0A8X7QNC1"/>
<dbReference type="EMBL" id="JAAMPC010000012">
    <property type="protein sequence ID" value="KAG2273604.1"/>
    <property type="molecule type" value="Genomic_DNA"/>
</dbReference>
<sequence length="61" mass="7108">MSLFDVDENHRLSLSRIEAAVPFLDETKKIVGFSPRRRSKSAVDLVEDKANRRLLLIRIER</sequence>
<reference evidence="1 2" key="1">
    <citation type="submission" date="2020-02" db="EMBL/GenBank/DDBJ databases">
        <authorList>
            <person name="Ma Q."/>
            <person name="Huang Y."/>
            <person name="Song X."/>
            <person name="Pei D."/>
        </authorList>
    </citation>
    <scope>NUCLEOTIDE SEQUENCE [LARGE SCALE GENOMIC DNA]</scope>
    <source>
        <strain evidence="1">Sxm20200214</strain>
        <tissue evidence="1">Leaf</tissue>
    </source>
</reference>
<protein>
    <submittedName>
        <fullName evidence="1">Uncharacterized protein</fullName>
    </submittedName>
</protein>
<accession>A0A8X7QNC1</accession>
<keyword evidence="2" id="KW-1185">Reference proteome</keyword>
<proteinExistence type="predicted"/>
<evidence type="ECO:0000313" key="2">
    <source>
        <dbReference type="Proteomes" id="UP000886595"/>
    </source>
</evidence>
<gene>
    <name evidence="1" type="ORF">Bca52824_056159</name>
</gene>
<comment type="caution">
    <text evidence="1">The sequence shown here is derived from an EMBL/GenBank/DDBJ whole genome shotgun (WGS) entry which is preliminary data.</text>
</comment>